<reference evidence="1 3" key="1">
    <citation type="journal article" date="2024" name="Science">
        <title>Giant polyketide synthase enzymes in the biosynthesis of giant marine polyether toxins.</title>
        <authorList>
            <person name="Fallon T.R."/>
            <person name="Shende V.V."/>
            <person name="Wierzbicki I.H."/>
            <person name="Pendleton A.L."/>
            <person name="Watervoot N.F."/>
            <person name="Auber R.P."/>
            <person name="Gonzalez D.J."/>
            <person name="Wisecaver J.H."/>
            <person name="Moore B.S."/>
        </authorList>
    </citation>
    <scope>NUCLEOTIDE SEQUENCE [LARGE SCALE GENOMIC DNA]</scope>
    <source>
        <strain evidence="1 3">12B1</strain>
    </source>
</reference>
<protein>
    <submittedName>
        <fullName evidence="1">Uncharacterized protein</fullName>
    </submittedName>
</protein>
<comment type="caution">
    <text evidence="1">The sequence shown here is derived from an EMBL/GenBank/DDBJ whole genome shotgun (WGS) entry which is preliminary data.</text>
</comment>
<dbReference type="EMBL" id="JBGBPQ010000003">
    <property type="protein sequence ID" value="KAL1527330.1"/>
    <property type="molecule type" value="Genomic_DNA"/>
</dbReference>
<dbReference type="AlphaFoldDB" id="A0AB34IRL8"/>
<gene>
    <name evidence="1" type="ORF">AB1Y20_012282</name>
    <name evidence="2" type="ORF">AB1Y20_016000</name>
</gene>
<proteinExistence type="predicted"/>
<dbReference type="Proteomes" id="UP001515480">
    <property type="component" value="Unassembled WGS sequence"/>
</dbReference>
<organism evidence="1 3">
    <name type="scientific">Prymnesium parvum</name>
    <name type="common">Toxic golden alga</name>
    <dbReference type="NCBI Taxonomy" id="97485"/>
    <lineage>
        <taxon>Eukaryota</taxon>
        <taxon>Haptista</taxon>
        <taxon>Haptophyta</taxon>
        <taxon>Prymnesiophyceae</taxon>
        <taxon>Prymnesiales</taxon>
        <taxon>Prymnesiaceae</taxon>
        <taxon>Prymnesium</taxon>
    </lineage>
</organism>
<name>A0AB34IRL8_PRYPA</name>
<evidence type="ECO:0000313" key="1">
    <source>
        <dbReference type="EMBL" id="KAL1503815.1"/>
    </source>
</evidence>
<sequence length="248" mass="27615">MLLALIFATPVRDGPTALGYWRPVQPQLDCVALVSTSCQTQAQCNNDTEAIDAVQLALAHGCHAHVFSKGVACAQPPGFGFPGVHCELKRNVGREFGNLLDYIVEHYDNLPKRLINVPMPLHSHARRPLYLDVLNTTKDFLCSEGGPMRELGNFTFRWYSGFPAGSMPAKYVIPAKVEPMEKFSSHYLGRYDPEEKMCLGGLFGTSRHLIRQRPRRTYEQLQAEVNVGDTVEAGHFMEHLARVAFGGV</sequence>
<evidence type="ECO:0000313" key="3">
    <source>
        <dbReference type="Proteomes" id="UP001515480"/>
    </source>
</evidence>
<evidence type="ECO:0000313" key="2">
    <source>
        <dbReference type="EMBL" id="KAL1527330.1"/>
    </source>
</evidence>
<accession>A0AB34IRL8</accession>
<dbReference type="EMBL" id="JBGBPQ010000021">
    <property type="protein sequence ID" value="KAL1503815.1"/>
    <property type="molecule type" value="Genomic_DNA"/>
</dbReference>
<keyword evidence="3" id="KW-1185">Reference proteome</keyword>